<dbReference type="KEGG" id="nfl:COO91_05082"/>
<dbReference type="AlphaFoldDB" id="A0A2K8SUF1"/>
<accession>A0A2K8SUF1</accession>
<proteinExistence type="predicted"/>
<dbReference type="EMBL" id="CP024785">
    <property type="protein sequence ID" value="AUB39094.1"/>
    <property type="molecule type" value="Genomic_DNA"/>
</dbReference>
<organism evidence="1 2">
    <name type="scientific">Nostoc flagelliforme CCNUN1</name>
    <dbReference type="NCBI Taxonomy" id="2038116"/>
    <lineage>
        <taxon>Bacteria</taxon>
        <taxon>Bacillati</taxon>
        <taxon>Cyanobacteriota</taxon>
        <taxon>Cyanophyceae</taxon>
        <taxon>Nostocales</taxon>
        <taxon>Nostocaceae</taxon>
        <taxon>Nostoc</taxon>
    </lineage>
</organism>
<evidence type="ECO:0000313" key="2">
    <source>
        <dbReference type="Proteomes" id="UP000232003"/>
    </source>
</evidence>
<name>A0A2K8SUF1_9NOSO</name>
<protein>
    <submittedName>
        <fullName evidence="1">Uncharacterized protein</fullName>
    </submittedName>
</protein>
<keyword evidence="2" id="KW-1185">Reference proteome</keyword>
<sequence>MSGASVLYKSFAKNQALQASANQPQTSVAQANSTTPPQSAMTGWLGFATTTNKNGTFLRLLPVNADAQVALFSDAWDQVKPGTSLVGLAGGIKQQVKFRRSQEEPFGCKNNKTKMATFTAAKRFAEGPVWLLPTNLAKEAKSFTLQALNLSEVPTNVLPVNKRKPSVARAWKAGGATVVMQKQSKDQVRLSILINSRIAYNSVEKKLDFQDDNPEPVKFPKIDGTPGIPFPIGAFQANAKSAPMIVFWQPGYEGQAYSVLASVKGKMQEVDGNTIYFCAF</sequence>
<evidence type="ECO:0000313" key="1">
    <source>
        <dbReference type="EMBL" id="AUB39094.1"/>
    </source>
</evidence>
<dbReference type="Proteomes" id="UP000232003">
    <property type="component" value="Chromosome"/>
</dbReference>
<dbReference type="RefSeq" id="WP_167407641.1">
    <property type="nucleotide sequence ID" value="NZ_CP024785.1"/>
</dbReference>
<reference evidence="1 2" key="1">
    <citation type="submission" date="2017-11" db="EMBL/GenBank/DDBJ databases">
        <title>Complete genome of a free-living desiccation-tolerant cyanobacterium and its photosynthetic adaptation to extreme terrestrial habitat.</title>
        <authorList>
            <person name="Shang J."/>
        </authorList>
    </citation>
    <scope>NUCLEOTIDE SEQUENCE [LARGE SCALE GENOMIC DNA]</scope>
    <source>
        <strain evidence="1 2">CCNUN1</strain>
    </source>
</reference>
<gene>
    <name evidence="1" type="ORF">COO91_05082</name>
</gene>